<reference evidence="2" key="1">
    <citation type="submission" date="2023-08" db="EMBL/GenBank/DDBJ databases">
        <title>Methanolobus mangrovi sp. nov. and Methanolobus sediminis sp. nov, two novel methylotrophic methanogens isolated from mangrove sediments in China.</title>
        <authorList>
            <person name="Zhou J."/>
        </authorList>
    </citation>
    <scope>NUCLEOTIDE SEQUENCE</scope>
    <source>
        <strain evidence="2">FTZ2</strain>
    </source>
</reference>
<dbReference type="RefSeq" id="WP_309307401.1">
    <property type="nucleotide sequence ID" value="NZ_CP133594.1"/>
</dbReference>
<organism evidence="2 3">
    <name type="scientific">Methanolobus mangrovi</name>
    <dbReference type="NCBI Taxonomy" id="3072977"/>
    <lineage>
        <taxon>Archaea</taxon>
        <taxon>Methanobacteriati</taxon>
        <taxon>Methanobacteriota</taxon>
        <taxon>Stenosarchaea group</taxon>
        <taxon>Methanomicrobia</taxon>
        <taxon>Methanosarcinales</taxon>
        <taxon>Methanosarcinaceae</taxon>
        <taxon>Methanolobus</taxon>
    </lineage>
</organism>
<dbReference type="KEGG" id="mmav:RE476_09470"/>
<protein>
    <submittedName>
        <fullName evidence="2">Uncharacterized protein</fullName>
    </submittedName>
</protein>
<sequence>MEMEPDNVIVLLSSLLALILFIISLSAYLREHRRKLLMVTAAFFAYFLMGFLDSTESFFPAMGDSFEIWSSILNFAVLLLLFFAMLTKE</sequence>
<proteinExistence type="predicted"/>
<accession>A0AA51UE94</accession>
<feature type="transmembrane region" description="Helical" evidence="1">
    <location>
        <begin position="36"/>
        <end position="52"/>
    </location>
</feature>
<feature type="transmembrane region" description="Helical" evidence="1">
    <location>
        <begin position="6"/>
        <end position="29"/>
    </location>
</feature>
<evidence type="ECO:0000313" key="3">
    <source>
        <dbReference type="Proteomes" id="UP001183006"/>
    </source>
</evidence>
<feature type="transmembrane region" description="Helical" evidence="1">
    <location>
        <begin position="68"/>
        <end position="86"/>
    </location>
</feature>
<gene>
    <name evidence="2" type="ORF">RE476_09470</name>
</gene>
<keyword evidence="1" id="KW-0812">Transmembrane</keyword>
<keyword evidence="3" id="KW-1185">Reference proteome</keyword>
<name>A0AA51UE94_9EURY</name>
<keyword evidence="1" id="KW-1133">Transmembrane helix</keyword>
<dbReference type="EMBL" id="CP133594">
    <property type="protein sequence ID" value="WMW21612.1"/>
    <property type="molecule type" value="Genomic_DNA"/>
</dbReference>
<keyword evidence="1" id="KW-0472">Membrane</keyword>
<dbReference type="GeneID" id="84230369"/>
<evidence type="ECO:0000313" key="2">
    <source>
        <dbReference type="EMBL" id="WMW21612.1"/>
    </source>
</evidence>
<evidence type="ECO:0000256" key="1">
    <source>
        <dbReference type="SAM" id="Phobius"/>
    </source>
</evidence>
<dbReference type="Proteomes" id="UP001183006">
    <property type="component" value="Chromosome"/>
</dbReference>
<dbReference type="AlphaFoldDB" id="A0AA51UE94"/>